<evidence type="ECO:0000313" key="2">
    <source>
        <dbReference type="EMBL" id="KAK2718120.1"/>
    </source>
</evidence>
<dbReference type="Proteomes" id="UP001187531">
    <property type="component" value="Unassembled WGS sequence"/>
</dbReference>
<organism evidence="2 3">
    <name type="scientific">Artemia franciscana</name>
    <name type="common">Brine shrimp</name>
    <name type="synonym">Artemia sanfranciscana</name>
    <dbReference type="NCBI Taxonomy" id="6661"/>
    <lineage>
        <taxon>Eukaryota</taxon>
        <taxon>Metazoa</taxon>
        <taxon>Ecdysozoa</taxon>
        <taxon>Arthropoda</taxon>
        <taxon>Crustacea</taxon>
        <taxon>Branchiopoda</taxon>
        <taxon>Anostraca</taxon>
        <taxon>Artemiidae</taxon>
        <taxon>Artemia</taxon>
    </lineage>
</organism>
<keyword evidence="3" id="KW-1185">Reference proteome</keyword>
<feature type="compositionally biased region" description="Acidic residues" evidence="1">
    <location>
        <begin position="134"/>
        <end position="146"/>
    </location>
</feature>
<evidence type="ECO:0000313" key="3">
    <source>
        <dbReference type="Proteomes" id="UP001187531"/>
    </source>
</evidence>
<name>A0AA88HU67_ARTSF</name>
<comment type="caution">
    <text evidence="2">The sequence shown here is derived from an EMBL/GenBank/DDBJ whole genome shotgun (WGS) entry which is preliminary data.</text>
</comment>
<sequence length="146" mass="15520">MQEVDPTQTSSYAPRVGMSATLPRSTPNMLENNETSALLSDSFMGVIPPPRLEPDLESPMSRASIASTVLSVDGRKKIPPVVAPKPKRPISGVAPVIIEGEVLTGDSPRKVPPKPPPKPKKRLSVAESVAEVPEGFEDEGEDGTEV</sequence>
<feature type="region of interest" description="Disordered" evidence="1">
    <location>
        <begin position="102"/>
        <end position="146"/>
    </location>
</feature>
<evidence type="ECO:0000256" key="1">
    <source>
        <dbReference type="SAM" id="MobiDB-lite"/>
    </source>
</evidence>
<dbReference type="AlphaFoldDB" id="A0AA88HU67"/>
<protein>
    <submittedName>
        <fullName evidence="2">Uncharacterized protein</fullName>
    </submittedName>
</protein>
<reference evidence="2" key="1">
    <citation type="submission" date="2023-07" db="EMBL/GenBank/DDBJ databases">
        <title>Chromosome-level genome assembly of Artemia franciscana.</title>
        <authorList>
            <person name="Jo E."/>
        </authorList>
    </citation>
    <scope>NUCLEOTIDE SEQUENCE</scope>
    <source>
        <tissue evidence="2">Whole body</tissue>
    </source>
</reference>
<gene>
    <name evidence="2" type="ORF">QYM36_006790</name>
</gene>
<feature type="region of interest" description="Disordered" evidence="1">
    <location>
        <begin position="1"/>
        <end position="30"/>
    </location>
</feature>
<dbReference type="EMBL" id="JAVRJZ010000010">
    <property type="protein sequence ID" value="KAK2718120.1"/>
    <property type="molecule type" value="Genomic_DNA"/>
</dbReference>
<feature type="compositionally biased region" description="Polar residues" evidence="1">
    <location>
        <begin position="1"/>
        <end position="12"/>
    </location>
</feature>
<proteinExistence type="predicted"/>
<accession>A0AA88HU67</accession>